<evidence type="ECO:0000256" key="5">
    <source>
        <dbReference type="ARBA" id="ARBA00022679"/>
    </source>
</evidence>
<dbReference type="InterPro" id="IPR050736">
    <property type="entry name" value="Sensor_HK_Regulatory"/>
</dbReference>
<dbReference type="SMART" id="SM00388">
    <property type="entry name" value="HisKA"/>
    <property type="match status" value="1"/>
</dbReference>
<dbReference type="PROSITE" id="PS50109">
    <property type="entry name" value="HIS_KIN"/>
    <property type="match status" value="1"/>
</dbReference>
<dbReference type="EMBL" id="UOFW01000189">
    <property type="protein sequence ID" value="VAX06950.1"/>
    <property type="molecule type" value="Genomic_DNA"/>
</dbReference>
<evidence type="ECO:0000256" key="9">
    <source>
        <dbReference type="ARBA" id="ARBA00023012"/>
    </source>
</evidence>
<dbReference type="FunFam" id="3.30.565.10:FF:000006">
    <property type="entry name" value="Sensor histidine kinase WalK"/>
    <property type="match status" value="1"/>
</dbReference>
<dbReference type="InterPro" id="IPR005467">
    <property type="entry name" value="His_kinase_dom"/>
</dbReference>
<dbReference type="PANTHER" id="PTHR43711:SF26">
    <property type="entry name" value="SENSOR HISTIDINE KINASE RCSC"/>
    <property type="match status" value="1"/>
</dbReference>
<dbReference type="SUPFAM" id="SSF55874">
    <property type="entry name" value="ATPase domain of HSP90 chaperone/DNA topoisomerase II/histidine kinase"/>
    <property type="match status" value="1"/>
</dbReference>
<dbReference type="PRINTS" id="PR00344">
    <property type="entry name" value="BCTRLSENSOR"/>
</dbReference>
<feature type="transmembrane region" description="Helical" evidence="12">
    <location>
        <begin position="251"/>
        <end position="274"/>
    </location>
</feature>
<evidence type="ECO:0000256" key="2">
    <source>
        <dbReference type="ARBA" id="ARBA00004370"/>
    </source>
</evidence>
<dbReference type="Gene3D" id="3.30.565.10">
    <property type="entry name" value="Histidine kinase-like ATPase, C-terminal domain"/>
    <property type="match status" value="1"/>
</dbReference>
<sequence>MMFLMGIVFLGVQLYTISNYSAFMNDSNSSLKSSVIKALVRERLLFHHYVDSRSVVEKITQDSLFRNSFVTEEHAEVQNQLKIAAIKAQNMMTDLNILELYAIGTDFQLLGRWQSDVQVNNSLLEINKQHDNMLNRDNLNIYSHFYHSVNGNPLHMLIFPVGGAKNYGFLVFITSPLASLVGIGDVINAKIEVKNIVGKMILENDYELTADESNITQKIIPISINDGKTYLNIVARYDNLAAVDQMSKLNAFSILSAIIGLLISLYIVSTVLNITMFSRIREISVTMTKIVKGKTNVIIPKARNDELSVVREQLEKIVAYEKERNQLNNELIVARKEAEVSNIAKSEFLTNMSHELRTPLNAIIGFSEFMTCDFLAKNLDAKYREYAQDIRNSGIHLLNIINDILDLSKIEAGNMILSPNEVAVLDLLEKSIKLIEIAAHEKSITVDNTVSEELPDLYVDERMVRQILINVLSNAVKFTPAGGNIVINAVAGQDGNFCITISDNGIGIEEDQIEKVISPFSQVDDSFTREQEGTGLGLALVKSFMELHGGTLSLESAWGVGTTVYLQFPESCQLAKTAPPEDYMEADLLNAS</sequence>
<evidence type="ECO:0000259" key="13">
    <source>
        <dbReference type="PROSITE" id="PS50109"/>
    </source>
</evidence>
<keyword evidence="11" id="KW-0175">Coiled coil</keyword>
<dbReference type="InterPro" id="IPR003661">
    <property type="entry name" value="HisK_dim/P_dom"/>
</dbReference>
<dbReference type="InterPro" id="IPR036097">
    <property type="entry name" value="HisK_dim/P_sf"/>
</dbReference>
<evidence type="ECO:0000256" key="12">
    <source>
        <dbReference type="SAM" id="Phobius"/>
    </source>
</evidence>
<protein>
    <recommendedName>
        <fullName evidence="3">histidine kinase</fullName>
        <ecNumber evidence="3">2.7.13.3</ecNumber>
    </recommendedName>
</protein>
<dbReference type="CDD" id="cd00082">
    <property type="entry name" value="HisKA"/>
    <property type="match status" value="1"/>
</dbReference>
<evidence type="ECO:0000313" key="14">
    <source>
        <dbReference type="EMBL" id="VAX06950.1"/>
    </source>
</evidence>
<dbReference type="SUPFAM" id="SSF47384">
    <property type="entry name" value="Homodimeric domain of signal transducing histidine kinase"/>
    <property type="match status" value="1"/>
</dbReference>
<keyword evidence="12" id="KW-1133">Transmembrane helix</keyword>
<evidence type="ECO:0000256" key="8">
    <source>
        <dbReference type="ARBA" id="ARBA00022840"/>
    </source>
</evidence>
<evidence type="ECO:0000256" key="11">
    <source>
        <dbReference type="SAM" id="Coils"/>
    </source>
</evidence>
<dbReference type="InterPro" id="IPR004358">
    <property type="entry name" value="Sig_transdc_His_kin-like_C"/>
</dbReference>
<accession>A0A3B1B9F6</accession>
<proteinExistence type="predicted"/>
<comment type="catalytic activity">
    <reaction evidence="1">
        <text>ATP + protein L-histidine = ADP + protein N-phospho-L-histidine.</text>
        <dbReference type="EC" id="2.7.13.3"/>
    </reaction>
</comment>
<keyword evidence="12" id="KW-0812">Transmembrane</keyword>
<keyword evidence="7" id="KW-0418">Kinase</keyword>
<keyword evidence="9" id="KW-0902">Two-component regulatory system</keyword>
<evidence type="ECO:0000256" key="1">
    <source>
        <dbReference type="ARBA" id="ARBA00000085"/>
    </source>
</evidence>
<feature type="domain" description="Histidine kinase" evidence="13">
    <location>
        <begin position="351"/>
        <end position="572"/>
    </location>
</feature>
<evidence type="ECO:0000256" key="10">
    <source>
        <dbReference type="ARBA" id="ARBA00023136"/>
    </source>
</evidence>
<keyword evidence="4" id="KW-0597">Phosphoprotein</keyword>
<dbReference type="Gene3D" id="1.10.287.130">
    <property type="match status" value="1"/>
</dbReference>
<name>A0A3B1B9F6_9ZZZZ</name>
<keyword evidence="6" id="KW-0547">Nucleotide-binding</keyword>
<organism evidence="14">
    <name type="scientific">hydrothermal vent metagenome</name>
    <dbReference type="NCBI Taxonomy" id="652676"/>
    <lineage>
        <taxon>unclassified sequences</taxon>
        <taxon>metagenomes</taxon>
        <taxon>ecological metagenomes</taxon>
    </lineage>
</organism>
<keyword evidence="10 12" id="KW-0472">Membrane</keyword>
<dbReference type="SMART" id="SM00387">
    <property type="entry name" value="HATPase_c"/>
    <property type="match status" value="1"/>
</dbReference>
<comment type="subcellular location">
    <subcellularLocation>
        <location evidence="2">Membrane</location>
    </subcellularLocation>
</comment>
<dbReference type="Pfam" id="PF00512">
    <property type="entry name" value="HisKA"/>
    <property type="match status" value="1"/>
</dbReference>
<reference evidence="14" key="1">
    <citation type="submission" date="2018-06" db="EMBL/GenBank/DDBJ databases">
        <authorList>
            <person name="Zhirakovskaya E."/>
        </authorList>
    </citation>
    <scope>NUCLEOTIDE SEQUENCE</scope>
</reference>
<feature type="coiled-coil region" evidence="11">
    <location>
        <begin position="310"/>
        <end position="337"/>
    </location>
</feature>
<dbReference type="InterPro" id="IPR036890">
    <property type="entry name" value="HATPase_C_sf"/>
</dbReference>
<dbReference type="GO" id="GO:0005524">
    <property type="term" value="F:ATP binding"/>
    <property type="evidence" value="ECO:0007669"/>
    <property type="project" value="UniProtKB-KW"/>
</dbReference>
<dbReference type="InterPro" id="IPR003594">
    <property type="entry name" value="HATPase_dom"/>
</dbReference>
<dbReference type="CDD" id="cd16922">
    <property type="entry name" value="HATPase_EvgS-ArcB-TorS-like"/>
    <property type="match status" value="1"/>
</dbReference>
<keyword evidence="5" id="KW-0808">Transferase</keyword>
<evidence type="ECO:0000256" key="4">
    <source>
        <dbReference type="ARBA" id="ARBA00022553"/>
    </source>
</evidence>
<dbReference type="GO" id="GO:0016020">
    <property type="term" value="C:membrane"/>
    <property type="evidence" value="ECO:0007669"/>
    <property type="project" value="UniProtKB-SubCell"/>
</dbReference>
<dbReference type="EC" id="2.7.13.3" evidence="3"/>
<gene>
    <name evidence="14" type="ORF">MNBD_ALPHA03-97</name>
</gene>
<keyword evidence="8" id="KW-0067">ATP-binding</keyword>
<dbReference type="Pfam" id="PF02518">
    <property type="entry name" value="HATPase_c"/>
    <property type="match status" value="1"/>
</dbReference>
<dbReference type="GO" id="GO:0000155">
    <property type="term" value="F:phosphorelay sensor kinase activity"/>
    <property type="evidence" value="ECO:0007669"/>
    <property type="project" value="InterPro"/>
</dbReference>
<evidence type="ECO:0000256" key="6">
    <source>
        <dbReference type="ARBA" id="ARBA00022741"/>
    </source>
</evidence>
<evidence type="ECO:0000256" key="7">
    <source>
        <dbReference type="ARBA" id="ARBA00022777"/>
    </source>
</evidence>
<dbReference type="PANTHER" id="PTHR43711">
    <property type="entry name" value="TWO-COMPONENT HISTIDINE KINASE"/>
    <property type="match status" value="1"/>
</dbReference>
<evidence type="ECO:0000256" key="3">
    <source>
        <dbReference type="ARBA" id="ARBA00012438"/>
    </source>
</evidence>
<dbReference type="FunFam" id="1.10.287.130:FF:000038">
    <property type="entry name" value="Sensory transduction histidine kinase"/>
    <property type="match status" value="1"/>
</dbReference>
<dbReference type="AlphaFoldDB" id="A0A3B1B9F6"/>